<sequence>MTLANIDALLSALSNALALTNVFAWWKWPLLLLVALIAWLIPIASIITPATLSVGVDSPPPRLLQVPNVAFTSLSLVADMHNNPNNGMGSTCTNDFSGYNCTQTINYVYNGPSDAVKRVVTATAAQGAIVALVAPALNSSWTLKFPGPSIKCSAVDDETRSQFENSIANFTLSGQNCGLAPGYLAWTPQMSTDTDTSGTLPFILAENDTYTFNTGLATDQQYGDIATLFVAAIPSVMELLTSRDSDTGPSACEIQSSNSTYQQKVSSLFGSNTAMLRCDLYNSTYQADFDFVNGNQHVQVTISVLEATPIQTVPQVEALYVESPSQQRCDILTISGVSECSFDPSLLRTLSYQAVMDAFTQLLGGMVFWTQNSNYGFTFDSNTSITSTALTESLDLAFLANPASLTDTGSWPSLQETQPTWNNSLYLGLSNTPASGANVSLQDALETLFQNITISLMSSASLQPNISSAFFPPPTNVTFSTYQNIYVYAHDKLWLAYGLAISASTLIVIFGLVAIFINRASYSYSFSSVLRLSRGAEISIEIDKSDLDGRDPLPRYLEQSLVRFPNIATSPAQSTVIYTPVPDSGAT</sequence>
<dbReference type="OrthoDB" id="3530325at2759"/>
<keyword evidence="1" id="KW-0472">Membrane</keyword>
<feature type="transmembrane region" description="Helical" evidence="1">
    <location>
        <begin position="494"/>
        <end position="517"/>
    </location>
</feature>
<dbReference type="STRING" id="1149755.A0A2J6QYW2"/>
<name>A0A2J6QYW2_HYAVF</name>
<reference evidence="2 3" key="1">
    <citation type="submission" date="2016-04" db="EMBL/GenBank/DDBJ databases">
        <title>A degradative enzymes factory behind the ericoid mycorrhizal symbiosis.</title>
        <authorList>
            <consortium name="DOE Joint Genome Institute"/>
            <person name="Martino E."/>
            <person name="Morin E."/>
            <person name="Grelet G."/>
            <person name="Kuo A."/>
            <person name="Kohler A."/>
            <person name="Daghino S."/>
            <person name="Barry K."/>
            <person name="Choi C."/>
            <person name="Cichocki N."/>
            <person name="Clum A."/>
            <person name="Copeland A."/>
            <person name="Hainaut M."/>
            <person name="Haridas S."/>
            <person name="Labutti K."/>
            <person name="Lindquist E."/>
            <person name="Lipzen A."/>
            <person name="Khouja H.-R."/>
            <person name="Murat C."/>
            <person name="Ohm R."/>
            <person name="Olson A."/>
            <person name="Spatafora J."/>
            <person name="Veneault-Fourrey C."/>
            <person name="Henrissat B."/>
            <person name="Grigoriev I."/>
            <person name="Martin F."/>
            <person name="Perotto S."/>
        </authorList>
    </citation>
    <scope>NUCLEOTIDE SEQUENCE [LARGE SCALE GENOMIC DNA]</scope>
    <source>
        <strain evidence="2 3">F</strain>
    </source>
</reference>
<evidence type="ECO:0000313" key="2">
    <source>
        <dbReference type="EMBL" id="PMD31457.1"/>
    </source>
</evidence>
<keyword evidence="3" id="KW-1185">Reference proteome</keyword>
<dbReference type="Proteomes" id="UP000235786">
    <property type="component" value="Unassembled WGS sequence"/>
</dbReference>
<protein>
    <submittedName>
        <fullName evidence="2">Uncharacterized protein</fullName>
    </submittedName>
</protein>
<feature type="transmembrane region" description="Helical" evidence="1">
    <location>
        <begin position="28"/>
        <end position="52"/>
    </location>
</feature>
<keyword evidence="1" id="KW-0812">Transmembrane</keyword>
<gene>
    <name evidence="2" type="ORF">L207DRAFT_519287</name>
</gene>
<proteinExistence type="predicted"/>
<evidence type="ECO:0000313" key="3">
    <source>
        <dbReference type="Proteomes" id="UP000235786"/>
    </source>
</evidence>
<evidence type="ECO:0000256" key="1">
    <source>
        <dbReference type="SAM" id="Phobius"/>
    </source>
</evidence>
<dbReference type="EMBL" id="KZ613962">
    <property type="protein sequence ID" value="PMD31457.1"/>
    <property type="molecule type" value="Genomic_DNA"/>
</dbReference>
<organism evidence="2 3">
    <name type="scientific">Hyaloscypha variabilis (strain UAMH 11265 / GT02V1 / F)</name>
    <name type="common">Meliniomyces variabilis</name>
    <dbReference type="NCBI Taxonomy" id="1149755"/>
    <lineage>
        <taxon>Eukaryota</taxon>
        <taxon>Fungi</taxon>
        <taxon>Dikarya</taxon>
        <taxon>Ascomycota</taxon>
        <taxon>Pezizomycotina</taxon>
        <taxon>Leotiomycetes</taxon>
        <taxon>Helotiales</taxon>
        <taxon>Hyaloscyphaceae</taxon>
        <taxon>Hyaloscypha</taxon>
        <taxon>Hyaloscypha variabilis</taxon>
    </lineage>
</organism>
<dbReference type="AlphaFoldDB" id="A0A2J6QYW2"/>
<keyword evidence="1" id="KW-1133">Transmembrane helix</keyword>
<accession>A0A2J6QYW2</accession>
<dbReference type="PANTHER" id="PTHR35041">
    <property type="entry name" value="MEDIATOR OF RNA POLYMERASE II TRANSCRIPTION SUBUNIT 1"/>
    <property type="match status" value="1"/>
</dbReference>
<dbReference type="PANTHER" id="PTHR35041:SF6">
    <property type="entry name" value="FORMYLMETHIONINE DEFORMYLASE-LIKE PROTEIN-RELATED"/>
    <property type="match status" value="1"/>
</dbReference>